<feature type="compositionally biased region" description="Basic and acidic residues" evidence="1">
    <location>
        <begin position="200"/>
        <end position="210"/>
    </location>
</feature>
<dbReference type="RefSeq" id="WP_219877281.1">
    <property type="nucleotide sequence ID" value="NZ_JAHYXK010000007.1"/>
</dbReference>
<feature type="compositionally biased region" description="Basic and acidic residues" evidence="1">
    <location>
        <begin position="67"/>
        <end position="82"/>
    </location>
</feature>
<accession>A0ABS7CU74</accession>
<evidence type="ECO:0000256" key="1">
    <source>
        <dbReference type="SAM" id="MobiDB-lite"/>
    </source>
</evidence>
<feature type="region of interest" description="Disordered" evidence="1">
    <location>
        <begin position="1"/>
        <end position="277"/>
    </location>
</feature>
<feature type="compositionally biased region" description="Basic and acidic residues" evidence="1">
    <location>
        <begin position="232"/>
        <end position="254"/>
    </location>
</feature>
<name>A0ABS7CU74_9BACT</name>
<evidence type="ECO:0000313" key="2">
    <source>
        <dbReference type="EMBL" id="MBW7467395.1"/>
    </source>
</evidence>
<keyword evidence="3" id="KW-1185">Reference proteome</keyword>
<evidence type="ECO:0000313" key="3">
    <source>
        <dbReference type="Proteomes" id="UP000813018"/>
    </source>
</evidence>
<proteinExistence type="predicted"/>
<dbReference type="Proteomes" id="UP000813018">
    <property type="component" value="Unassembled WGS sequence"/>
</dbReference>
<feature type="compositionally biased region" description="Basic and acidic residues" evidence="1">
    <location>
        <begin position="136"/>
        <end position="156"/>
    </location>
</feature>
<feature type="compositionally biased region" description="Basic and acidic residues" evidence="1">
    <location>
        <begin position="165"/>
        <end position="183"/>
    </location>
</feature>
<evidence type="ECO:0008006" key="4">
    <source>
        <dbReference type="Google" id="ProtNLM"/>
    </source>
</evidence>
<gene>
    <name evidence="2" type="ORF">K0O23_09960</name>
</gene>
<feature type="compositionally biased region" description="Low complexity" evidence="1">
    <location>
        <begin position="53"/>
        <end position="62"/>
    </location>
</feature>
<organism evidence="2 3">
    <name type="scientific">Pontibacter aydingkolensis</name>
    <dbReference type="NCBI Taxonomy" id="1911536"/>
    <lineage>
        <taxon>Bacteria</taxon>
        <taxon>Pseudomonadati</taxon>
        <taxon>Bacteroidota</taxon>
        <taxon>Cytophagia</taxon>
        <taxon>Cytophagales</taxon>
        <taxon>Hymenobacteraceae</taxon>
        <taxon>Pontibacter</taxon>
    </lineage>
</organism>
<feature type="compositionally biased region" description="Basic and acidic residues" evidence="1">
    <location>
        <begin position="93"/>
        <end position="113"/>
    </location>
</feature>
<feature type="compositionally biased region" description="Basic and acidic residues" evidence="1">
    <location>
        <begin position="1"/>
        <end position="31"/>
    </location>
</feature>
<comment type="caution">
    <text evidence="2">The sequence shown here is derived from an EMBL/GenBank/DDBJ whole genome shotgun (WGS) entry which is preliminary data.</text>
</comment>
<protein>
    <recommendedName>
        <fullName evidence="4">SWFGD domain-containing protein</fullName>
    </recommendedName>
</protein>
<reference evidence="2 3" key="1">
    <citation type="journal article" date="2016" name="Int. J. Syst. Evol. Microbiol.">
        <title>Pontibacter aydingkolensis sp. nov., isolated from soil of a salt lake.</title>
        <authorList>
            <person name="Osman G."/>
            <person name="Zhang T."/>
            <person name="Lou K."/>
            <person name="Gao Y."/>
            <person name="Chang W."/>
            <person name="Lin Q."/>
            <person name="Yang H.M."/>
            <person name="Huo X.D."/>
            <person name="Wang N."/>
        </authorList>
    </citation>
    <scope>NUCLEOTIDE SEQUENCE [LARGE SCALE GENOMIC DNA]</scope>
    <source>
        <strain evidence="2 3">KACC 19255</strain>
    </source>
</reference>
<sequence>MERNDSYYSNRSRDNYGEDRNRQFDNYRDRYSGGGNYYGMPDQGYEYRNVKNTGSTGSSSSGPMQSGKHDDYRTGGREHYHYGDPNPYMGNNRNRDHGAGNEFGWRSERDTRHSRGNNFGGNDRYARQDNSYRYSGEGRHYNEFARDENRTDDRYRSYNAGTADHYLDRGPIRERREDNDYGRNRMQGESPYYEGTYDNSDFKYSGEIRSPRRGQSQDNYGTGLYASNRANVSEHRSEAGSSDGERRSSRERRQGRSGPDYGAWSGAGSYGDDTFGV</sequence>
<dbReference type="EMBL" id="JAHYXK010000007">
    <property type="protein sequence ID" value="MBW7467395.1"/>
    <property type="molecule type" value="Genomic_DNA"/>
</dbReference>